<dbReference type="Proteomes" id="UP000504621">
    <property type="component" value="Unplaced"/>
</dbReference>
<evidence type="ECO:0000313" key="6">
    <source>
        <dbReference type="RefSeq" id="XP_021290632.1"/>
    </source>
</evidence>
<dbReference type="GO" id="GO:0006508">
    <property type="term" value="P:proteolysis"/>
    <property type="evidence" value="ECO:0007669"/>
    <property type="project" value="UniProtKB-KW"/>
</dbReference>
<keyword evidence="2" id="KW-0645">Protease</keyword>
<dbReference type="OrthoDB" id="996198at2759"/>
<dbReference type="PROSITE" id="PS50600">
    <property type="entry name" value="ULP_PROTEASE"/>
    <property type="match status" value="1"/>
</dbReference>
<reference evidence="6" key="1">
    <citation type="submission" date="2025-08" db="UniProtKB">
        <authorList>
            <consortium name="RefSeq"/>
        </authorList>
    </citation>
    <scope>IDENTIFICATION</scope>
    <source>
        <tissue evidence="6">Leaf</tissue>
    </source>
</reference>
<dbReference type="GO" id="GO:0008234">
    <property type="term" value="F:cysteine-type peptidase activity"/>
    <property type="evidence" value="ECO:0007669"/>
    <property type="project" value="InterPro"/>
</dbReference>
<evidence type="ECO:0000256" key="2">
    <source>
        <dbReference type="ARBA" id="ARBA00022670"/>
    </source>
</evidence>
<organism evidence="5 6">
    <name type="scientific">Herrania umbratica</name>
    <dbReference type="NCBI Taxonomy" id="108875"/>
    <lineage>
        <taxon>Eukaryota</taxon>
        <taxon>Viridiplantae</taxon>
        <taxon>Streptophyta</taxon>
        <taxon>Embryophyta</taxon>
        <taxon>Tracheophyta</taxon>
        <taxon>Spermatophyta</taxon>
        <taxon>Magnoliopsida</taxon>
        <taxon>eudicotyledons</taxon>
        <taxon>Gunneridae</taxon>
        <taxon>Pentapetalae</taxon>
        <taxon>rosids</taxon>
        <taxon>malvids</taxon>
        <taxon>Malvales</taxon>
        <taxon>Malvaceae</taxon>
        <taxon>Byttnerioideae</taxon>
        <taxon>Herrania</taxon>
    </lineage>
</organism>
<dbReference type="InterPro" id="IPR038765">
    <property type="entry name" value="Papain-like_cys_pep_sf"/>
</dbReference>
<protein>
    <submittedName>
        <fullName evidence="6">Uncharacterized protein LOC110421370</fullName>
    </submittedName>
</protein>
<sequence>MRLKGACPSESGLESQKTQVQVTGQCVDGGAEVNLSSQEVIGRDKIQDKALAPLLRIPRDDIGSGDARNYYVEDTVVNQFFILLKRRYEKFPHKYLKHHSFDSATATFLINGSKAEYEVLSWVKQEDLKGVSKLFLPTCLREHWLLFYADIDDKKLLWLDPNEYSRMFNASEKQVIRRWFSEFLLPSMGHNNAKGWPFHVPENIPMQKK</sequence>
<dbReference type="SUPFAM" id="SSF54001">
    <property type="entry name" value="Cysteine proteinases"/>
    <property type="match status" value="1"/>
</dbReference>
<evidence type="ECO:0000259" key="4">
    <source>
        <dbReference type="PROSITE" id="PS50600"/>
    </source>
</evidence>
<gene>
    <name evidence="6" type="primary">LOC110421370</name>
</gene>
<dbReference type="Gene3D" id="3.40.395.10">
    <property type="entry name" value="Adenoviral Proteinase, Chain A"/>
    <property type="match status" value="1"/>
</dbReference>
<dbReference type="RefSeq" id="XP_021290632.1">
    <property type="nucleotide sequence ID" value="XM_021434957.1"/>
</dbReference>
<keyword evidence="5" id="KW-1185">Reference proteome</keyword>
<evidence type="ECO:0000313" key="5">
    <source>
        <dbReference type="Proteomes" id="UP000504621"/>
    </source>
</evidence>
<dbReference type="InterPro" id="IPR003653">
    <property type="entry name" value="Peptidase_C48_C"/>
</dbReference>
<feature type="domain" description="Ubiquitin-like protease family profile" evidence="4">
    <location>
        <begin position="55"/>
        <end position="209"/>
    </location>
</feature>
<accession>A0A6J1ATV4</accession>
<evidence type="ECO:0000256" key="3">
    <source>
        <dbReference type="ARBA" id="ARBA00022801"/>
    </source>
</evidence>
<proteinExistence type="inferred from homology"/>
<comment type="similarity">
    <text evidence="1">Belongs to the peptidase C48 family.</text>
</comment>
<dbReference type="GeneID" id="110421370"/>
<dbReference type="AlphaFoldDB" id="A0A6J1ATV4"/>
<keyword evidence="3" id="KW-0378">Hydrolase</keyword>
<name>A0A6J1ATV4_9ROSI</name>
<evidence type="ECO:0000256" key="1">
    <source>
        <dbReference type="ARBA" id="ARBA00005234"/>
    </source>
</evidence>